<protein>
    <submittedName>
        <fullName evidence="10">EamA family transporter</fullName>
    </submittedName>
</protein>
<evidence type="ECO:0000256" key="3">
    <source>
        <dbReference type="ARBA" id="ARBA00022448"/>
    </source>
</evidence>
<name>A0A2S7UU08_9GAMM</name>
<feature type="domain" description="EamA" evidence="9">
    <location>
        <begin position="10"/>
        <end position="143"/>
    </location>
</feature>
<dbReference type="EMBL" id="MSCH01000003">
    <property type="protein sequence ID" value="PQJ52760.1"/>
    <property type="molecule type" value="Genomic_DNA"/>
</dbReference>
<feature type="transmembrane region" description="Helical" evidence="8">
    <location>
        <begin position="73"/>
        <end position="93"/>
    </location>
</feature>
<dbReference type="AlphaFoldDB" id="A0A2S7UU08"/>
<keyword evidence="7 8" id="KW-0472">Membrane</keyword>
<evidence type="ECO:0000256" key="7">
    <source>
        <dbReference type="ARBA" id="ARBA00023136"/>
    </source>
</evidence>
<keyword evidence="6 8" id="KW-1133">Transmembrane helix</keyword>
<evidence type="ECO:0000313" key="10">
    <source>
        <dbReference type="EMBL" id="PQJ52760.1"/>
    </source>
</evidence>
<feature type="transmembrane region" description="Helical" evidence="8">
    <location>
        <begin position="12"/>
        <end position="28"/>
    </location>
</feature>
<feature type="transmembrane region" description="Helical" evidence="8">
    <location>
        <begin position="40"/>
        <end position="61"/>
    </location>
</feature>
<dbReference type="SUPFAM" id="SSF103481">
    <property type="entry name" value="Multidrug resistance efflux transporter EmrE"/>
    <property type="match status" value="2"/>
</dbReference>
<reference evidence="10 11" key="1">
    <citation type="submission" date="2016-12" db="EMBL/GenBank/DDBJ databases">
        <title>Diversity of luminous bacteria.</title>
        <authorList>
            <person name="Yoshizawa S."/>
            <person name="Kogure K."/>
        </authorList>
    </citation>
    <scope>NUCLEOTIDE SEQUENCE [LARGE SCALE GENOMIC DNA]</scope>
    <source>
        <strain evidence="10 11">SA4-48</strain>
    </source>
</reference>
<dbReference type="Proteomes" id="UP000239007">
    <property type="component" value="Unassembled WGS sequence"/>
</dbReference>
<comment type="similarity">
    <text evidence="2">Belongs to the EamA transporter family.</text>
</comment>
<dbReference type="InterPro" id="IPR000620">
    <property type="entry name" value="EamA_dom"/>
</dbReference>
<proteinExistence type="inferred from homology"/>
<sequence length="303" mass="33791">MLMNTNAKQGVLLAIAAYLMWGIIPAYFKLLNSMVPTEILMHRIIWSSLLLMIIISVKKNWSQISSILKKPKTLLILIASASILAFNWWLFIWAINNNHLLDASLGYYINPLLNVALGMFFLGERLSKLQYAAVGLAFVGVTIQVVTFGSFPVVAFALAISFSVYGLIRKTVSVDSVSGLLMESLLLTIPAVLYWWFMVPTDASNMANNTIGFNLLIMAAGLITTAPLLCFVAAARRLNYSTMGFFQYIGPSIMFMFAVFIYGEKVGEDRWVTFGFIWTALIIYSVASILKMKKDRKSNKAIS</sequence>
<feature type="transmembrane region" description="Helical" evidence="8">
    <location>
        <begin position="270"/>
        <end position="290"/>
    </location>
</feature>
<dbReference type="Pfam" id="PF00892">
    <property type="entry name" value="EamA"/>
    <property type="match status" value="1"/>
</dbReference>
<feature type="transmembrane region" description="Helical" evidence="8">
    <location>
        <begin position="180"/>
        <end position="199"/>
    </location>
</feature>
<dbReference type="NCBIfam" id="TIGR00688">
    <property type="entry name" value="rarD"/>
    <property type="match status" value="1"/>
</dbReference>
<comment type="caution">
    <text evidence="10">The sequence shown here is derived from an EMBL/GenBank/DDBJ whole genome shotgun (WGS) entry which is preliminary data.</text>
</comment>
<keyword evidence="4" id="KW-1003">Cell membrane</keyword>
<feature type="transmembrane region" description="Helical" evidence="8">
    <location>
        <begin position="151"/>
        <end position="168"/>
    </location>
</feature>
<keyword evidence="3" id="KW-0813">Transport</keyword>
<evidence type="ECO:0000256" key="2">
    <source>
        <dbReference type="ARBA" id="ARBA00007362"/>
    </source>
</evidence>
<evidence type="ECO:0000256" key="5">
    <source>
        <dbReference type="ARBA" id="ARBA00022692"/>
    </source>
</evidence>
<feature type="transmembrane region" description="Helical" evidence="8">
    <location>
        <begin position="245"/>
        <end position="264"/>
    </location>
</feature>
<dbReference type="GO" id="GO:0005886">
    <property type="term" value="C:plasma membrane"/>
    <property type="evidence" value="ECO:0007669"/>
    <property type="project" value="UniProtKB-SubCell"/>
</dbReference>
<feature type="transmembrane region" description="Helical" evidence="8">
    <location>
        <begin position="105"/>
        <end position="122"/>
    </location>
</feature>
<feature type="transmembrane region" description="Helical" evidence="8">
    <location>
        <begin position="211"/>
        <end position="233"/>
    </location>
</feature>
<dbReference type="InterPro" id="IPR037185">
    <property type="entry name" value="EmrE-like"/>
</dbReference>
<evidence type="ECO:0000259" key="9">
    <source>
        <dbReference type="Pfam" id="PF00892"/>
    </source>
</evidence>
<dbReference type="RefSeq" id="WP_105051228.1">
    <property type="nucleotide sequence ID" value="NZ_BMYG01000004.1"/>
</dbReference>
<gene>
    <name evidence="10" type="ORF">BTO11_03200</name>
</gene>
<evidence type="ECO:0000256" key="4">
    <source>
        <dbReference type="ARBA" id="ARBA00022475"/>
    </source>
</evidence>
<dbReference type="InterPro" id="IPR004626">
    <property type="entry name" value="RarD"/>
</dbReference>
<comment type="subcellular location">
    <subcellularLocation>
        <location evidence="1">Cell membrane</location>
        <topology evidence="1">Multi-pass membrane protein</topology>
    </subcellularLocation>
</comment>
<keyword evidence="11" id="KW-1185">Reference proteome</keyword>
<evidence type="ECO:0000313" key="11">
    <source>
        <dbReference type="Proteomes" id="UP000239007"/>
    </source>
</evidence>
<organism evidence="10 11">
    <name type="scientific">Psychrosphaera saromensis</name>
    <dbReference type="NCBI Taxonomy" id="716813"/>
    <lineage>
        <taxon>Bacteria</taxon>
        <taxon>Pseudomonadati</taxon>
        <taxon>Pseudomonadota</taxon>
        <taxon>Gammaproteobacteria</taxon>
        <taxon>Alteromonadales</taxon>
        <taxon>Pseudoalteromonadaceae</taxon>
        <taxon>Psychrosphaera</taxon>
    </lineage>
</organism>
<dbReference type="PANTHER" id="PTHR22911">
    <property type="entry name" value="ACYL-MALONYL CONDENSING ENZYME-RELATED"/>
    <property type="match status" value="1"/>
</dbReference>
<evidence type="ECO:0000256" key="6">
    <source>
        <dbReference type="ARBA" id="ARBA00022989"/>
    </source>
</evidence>
<keyword evidence="5 8" id="KW-0812">Transmembrane</keyword>
<accession>A0A2S7UU08</accession>
<dbReference type="OrthoDB" id="369870at2"/>
<evidence type="ECO:0000256" key="8">
    <source>
        <dbReference type="SAM" id="Phobius"/>
    </source>
</evidence>
<evidence type="ECO:0000256" key="1">
    <source>
        <dbReference type="ARBA" id="ARBA00004651"/>
    </source>
</evidence>
<dbReference type="PANTHER" id="PTHR22911:SF137">
    <property type="entry name" value="SOLUTE CARRIER FAMILY 35 MEMBER G2-RELATED"/>
    <property type="match status" value="1"/>
</dbReference>